<sequence length="179" mass="20508">MMNHYTNFIKDFDALPIEDIANFFHDNAGQIDTLIQLYQAYNKRILNIQCKRIHELKQAITTITTDDQWSDMEGLELTYDQFMPNITITGGFASNATDPLHTFNIEISVPDDHSWNHYENHLISRYPGQEPIIKGDSTILHIAARPGNETTTILSTLEEVYSFLSSLTVNTFFHSLTSH</sequence>
<reference evidence="2" key="1">
    <citation type="submission" date="2009-08" db="EMBL/GenBank/DDBJ databases">
        <title>The complete genome of Chitinophaga pinensis DSM 2588.</title>
        <authorList>
            <consortium name="US DOE Joint Genome Institute (JGI-PGF)"/>
            <person name="Lucas S."/>
            <person name="Copeland A."/>
            <person name="Lapidus A."/>
            <person name="Glavina del Rio T."/>
            <person name="Dalin E."/>
            <person name="Tice H."/>
            <person name="Bruce D."/>
            <person name="Goodwin L."/>
            <person name="Pitluck S."/>
            <person name="Kyrpides N."/>
            <person name="Mavromatis K."/>
            <person name="Ivanova N."/>
            <person name="Mikhailova N."/>
            <person name="Sims D."/>
            <person name="Meinche L."/>
            <person name="Brettin T."/>
            <person name="Detter J.C."/>
            <person name="Han C."/>
            <person name="Larimer F."/>
            <person name="Land M."/>
            <person name="Hauser L."/>
            <person name="Markowitz V."/>
            <person name="Cheng J.-F."/>
            <person name="Hugenholtz P."/>
            <person name="Woyke T."/>
            <person name="Wu D."/>
            <person name="Spring S."/>
            <person name="Klenk H.-P."/>
            <person name="Eisen J.A."/>
        </authorList>
    </citation>
    <scope>NUCLEOTIDE SEQUENCE [LARGE SCALE GENOMIC DNA]</scope>
    <source>
        <strain evidence="2">ATCC 43595 / DSM 2588 / LMG 13176 / NBRC 15968 / NCIMB 11800 / UQM 2034</strain>
    </source>
</reference>
<proteinExistence type="predicted"/>
<dbReference type="OrthoDB" id="658352at2"/>
<reference evidence="1 2" key="2">
    <citation type="journal article" date="2010" name="Stand. Genomic Sci.">
        <title>Complete genome sequence of Chitinophaga pinensis type strain (UQM 2034).</title>
        <authorList>
            <person name="Glavina Del Rio T."/>
            <person name="Abt B."/>
            <person name="Spring S."/>
            <person name="Lapidus A."/>
            <person name="Nolan M."/>
            <person name="Tice H."/>
            <person name="Copeland A."/>
            <person name="Cheng J.F."/>
            <person name="Chen F."/>
            <person name="Bruce D."/>
            <person name="Goodwin L."/>
            <person name="Pitluck S."/>
            <person name="Ivanova N."/>
            <person name="Mavromatis K."/>
            <person name="Mikhailova N."/>
            <person name="Pati A."/>
            <person name="Chen A."/>
            <person name="Palaniappan K."/>
            <person name="Land M."/>
            <person name="Hauser L."/>
            <person name="Chang Y.J."/>
            <person name="Jeffries C.D."/>
            <person name="Chain P."/>
            <person name="Saunders E."/>
            <person name="Detter J.C."/>
            <person name="Brettin T."/>
            <person name="Rohde M."/>
            <person name="Goker M."/>
            <person name="Bristow J."/>
            <person name="Eisen J.A."/>
            <person name="Markowitz V."/>
            <person name="Hugenholtz P."/>
            <person name="Kyrpides N.C."/>
            <person name="Klenk H.P."/>
            <person name="Lucas S."/>
        </authorList>
    </citation>
    <scope>NUCLEOTIDE SEQUENCE [LARGE SCALE GENOMIC DNA]</scope>
    <source>
        <strain evidence="2">ATCC 43595 / DSM 2588 / LMG 13176 / NBRC 15968 / NCIMB 11800 / UQM 2034</strain>
    </source>
</reference>
<dbReference type="EMBL" id="CP001699">
    <property type="protein sequence ID" value="ACU57568.1"/>
    <property type="molecule type" value="Genomic_DNA"/>
</dbReference>
<organism evidence="1 2">
    <name type="scientific">Chitinophaga pinensis (strain ATCC 43595 / DSM 2588 / LMG 13176 / NBRC 15968 / NCIMB 11800 / UQM 2034)</name>
    <dbReference type="NCBI Taxonomy" id="485918"/>
    <lineage>
        <taxon>Bacteria</taxon>
        <taxon>Pseudomonadati</taxon>
        <taxon>Bacteroidota</taxon>
        <taxon>Chitinophagia</taxon>
        <taxon>Chitinophagales</taxon>
        <taxon>Chitinophagaceae</taxon>
        <taxon>Chitinophaga</taxon>
    </lineage>
</organism>
<dbReference type="RefSeq" id="WP_012787744.1">
    <property type="nucleotide sequence ID" value="NC_013132.1"/>
</dbReference>
<dbReference type="KEGG" id="cpi:Cpin_0062"/>
<protein>
    <submittedName>
        <fullName evidence="1">Uncharacterized protein</fullName>
    </submittedName>
</protein>
<evidence type="ECO:0000313" key="2">
    <source>
        <dbReference type="Proteomes" id="UP000002215"/>
    </source>
</evidence>
<accession>A0A979FYP6</accession>
<gene>
    <name evidence="1" type="ordered locus">Cpin_0062</name>
</gene>
<name>A0A979FYP6_CHIPD</name>
<dbReference type="AlphaFoldDB" id="A0A979FYP6"/>
<evidence type="ECO:0000313" key="1">
    <source>
        <dbReference type="EMBL" id="ACU57568.1"/>
    </source>
</evidence>
<dbReference type="Proteomes" id="UP000002215">
    <property type="component" value="Chromosome"/>
</dbReference>